<gene>
    <name evidence="3" type="ORF">GBAR_LOCUS12536</name>
</gene>
<organism evidence="3 4">
    <name type="scientific">Geodia barretti</name>
    <name type="common">Barrett's horny sponge</name>
    <dbReference type="NCBI Taxonomy" id="519541"/>
    <lineage>
        <taxon>Eukaryota</taxon>
        <taxon>Metazoa</taxon>
        <taxon>Porifera</taxon>
        <taxon>Demospongiae</taxon>
        <taxon>Heteroscleromorpha</taxon>
        <taxon>Tetractinellida</taxon>
        <taxon>Astrophorina</taxon>
        <taxon>Geodiidae</taxon>
        <taxon>Geodia</taxon>
    </lineage>
</organism>
<dbReference type="InterPro" id="IPR036661">
    <property type="entry name" value="Luciferase-like_sf"/>
</dbReference>
<dbReference type="GO" id="GO:0016705">
    <property type="term" value="F:oxidoreductase activity, acting on paired donors, with incorporation or reduction of molecular oxygen"/>
    <property type="evidence" value="ECO:0007669"/>
    <property type="project" value="InterPro"/>
</dbReference>
<reference evidence="3" key="1">
    <citation type="submission" date="2023-03" db="EMBL/GenBank/DDBJ databases">
        <authorList>
            <person name="Steffen K."/>
            <person name="Cardenas P."/>
        </authorList>
    </citation>
    <scope>NUCLEOTIDE SEQUENCE</scope>
</reference>
<keyword evidence="1" id="KW-0560">Oxidoreductase</keyword>
<dbReference type="Gene3D" id="3.20.20.30">
    <property type="entry name" value="Luciferase-like domain"/>
    <property type="match status" value="1"/>
</dbReference>
<evidence type="ECO:0000259" key="2">
    <source>
        <dbReference type="Pfam" id="PF00296"/>
    </source>
</evidence>
<protein>
    <submittedName>
        <fullName evidence="3">5,10-methylenetetrahydromethanopterin reductase</fullName>
    </submittedName>
</protein>
<dbReference type="InterPro" id="IPR050564">
    <property type="entry name" value="F420-G6PD/mer"/>
</dbReference>
<dbReference type="EMBL" id="CASHTH010001863">
    <property type="protein sequence ID" value="CAI8021067.1"/>
    <property type="molecule type" value="Genomic_DNA"/>
</dbReference>
<proteinExistence type="predicted"/>
<dbReference type="SUPFAM" id="SSF51679">
    <property type="entry name" value="Bacterial luciferase-like"/>
    <property type="match status" value="1"/>
</dbReference>
<keyword evidence="4" id="KW-1185">Reference proteome</keyword>
<dbReference type="AlphaFoldDB" id="A0AA35S1T0"/>
<evidence type="ECO:0000256" key="1">
    <source>
        <dbReference type="ARBA" id="ARBA00023002"/>
    </source>
</evidence>
<accession>A0AA35S1T0</accession>
<evidence type="ECO:0000313" key="3">
    <source>
        <dbReference type="EMBL" id="CAI8021067.1"/>
    </source>
</evidence>
<dbReference type="Pfam" id="PF00296">
    <property type="entry name" value="Bac_luciferase"/>
    <property type="match status" value="1"/>
</dbReference>
<feature type="domain" description="Luciferase-like" evidence="2">
    <location>
        <begin position="29"/>
        <end position="225"/>
    </location>
</feature>
<name>A0AA35S1T0_GEOBA</name>
<dbReference type="PANTHER" id="PTHR43244:SF1">
    <property type="entry name" value="5,10-METHYLENETETRAHYDROMETHANOPTERIN REDUCTASE"/>
    <property type="match status" value="1"/>
</dbReference>
<dbReference type="PANTHER" id="PTHR43244">
    <property type="match status" value="1"/>
</dbReference>
<dbReference type="Proteomes" id="UP001174909">
    <property type="component" value="Unassembled WGS sequence"/>
</dbReference>
<sequence>MAISGSYKRAPTTYPNDVSQRGKAMATKRIGLHAGAPSAEASLDLMRRAEAAGINATWLTTGGTGLDALTLFAASSVQTDNILYGTSIVPTYPRHPIVVAQQVQVIDQLAPGRLRLGLGPSHRPSMRSMFGFNLRAPLTNLREYLQILRDLLHTGSVDFDGQEYTAHASIPAPVDVPVMASALQEGSFELCGELADGAISWVSPAVYLRDKALPAMRRGSDQAGR</sequence>
<evidence type="ECO:0000313" key="4">
    <source>
        <dbReference type="Proteomes" id="UP001174909"/>
    </source>
</evidence>
<comment type="caution">
    <text evidence="3">The sequence shown here is derived from an EMBL/GenBank/DDBJ whole genome shotgun (WGS) entry which is preliminary data.</text>
</comment>
<dbReference type="InterPro" id="IPR011251">
    <property type="entry name" value="Luciferase-like_dom"/>
</dbReference>